<feature type="chain" id="PRO_5038621318" description="Secreted protein" evidence="2">
    <location>
        <begin position="25"/>
        <end position="256"/>
    </location>
</feature>
<dbReference type="PROSITE" id="PS51257">
    <property type="entry name" value="PROKAR_LIPOPROTEIN"/>
    <property type="match status" value="1"/>
</dbReference>
<proteinExistence type="predicted"/>
<evidence type="ECO:0000256" key="2">
    <source>
        <dbReference type="SAM" id="SignalP"/>
    </source>
</evidence>
<keyword evidence="4" id="KW-1185">Reference proteome</keyword>
<evidence type="ECO:0000313" key="3">
    <source>
        <dbReference type="EMBL" id="KAA9394162.1"/>
    </source>
</evidence>
<reference evidence="3 4" key="1">
    <citation type="submission" date="2019-05" db="EMBL/GenBank/DDBJ databases">
        <title>Kocuria coralli sp. nov., a novel actinobacterium isolated from coral reef seawater.</title>
        <authorList>
            <person name="Li J."/>
        </authorList>
    </citation>
    <scope>NUCLEOTIDE SEQUENCE [LARGE SCALE GENOMIC DNA]</scope>
    <source>
        <strain evidence="3 4">SCSIO 13007</strain>
    </source>
</reference>
<name>A0A5J5KXD1_9MICC</name>
<gene>
    <name evidence="3" type="ORF">FCK90_08575</name>
</gene>
<feature type="signal peptide" evidence="2">
    <location>
        <begin position="1"/>
        <end position="24"/>
    </location>
</feature>
<accession>A0A5J5KXD1</accession>
<dbReference type="EMBL" id="SZWF01000009">
    <property type="protein sequence ID" value="KAA9394162.1"/>
    <property type="molecule type" value="Genomic_DNA"/>
</dbReference>
<evidence type="ECO:0000256" key="1">
    <source>
        <dbReference type="SAM" id="MobiDB-lite"/>
    </source>
</evidence>
<feature type="region of interest" description="Disordered" evidence="1">
    <location>
        <begin position="24"/>
        <end position="103"/>
    </location>
</feature>
<dbReference type="AlphaFoldDB" id="A0A5J5KXD1"/>
<evidence type="ECO:0008006" key="5">
    <source>
        <dbReference type="Google" id="ProtNLM"/>
    </source>
</evidence>
<feature type="compositionally biased region" description="Polar residues" evidence="1">
    <location>
        <begin position="53"/>
        <end position="62"/>
    </location>
</feature>
<sequence>MMRRNGARAAVTMAAAVMALTGCGGGGDQPAPAPTVSASSTPETLPGAETAGPASTPSSTAGDPNGSPAPGWSTELSPGPGDVAGNGVVAPSPSPALEGDGREFPGFLDMSTVDRSSKEVVAIEAMRALAVWDTTQDTTPSDASTRVQELVTQEALEWSTGGSGSWAPMWWRQAQAAGAWSSADTEVVPTMEHGETREGMEWISVEVTWAWHAAEGEVVPEGGTRACTAAVEEVDGQETVTAYHCEDQEAAPSESS</sequence>
<dbReference type="Proteomes" id="UP000325957">
    <property type="component" value="Unassembled WGS sequence"/>
</dbReference>
<evidence type="ECO:0000313" key="4">
    <source>
        <dbReference type="Proteomes" id="UP000325957"/>
    </source>
</evidence>
<keyword evidence="2" id="KW-0732">Signal</keyword>
<comment type="caution">
    <text evidence="3">The sequence shown here is derived from an EMBL/GenBank/DDBJ whole genome shotgun (WGS) entry which is preliminary data.</text>
</comment>
<organism evidence="3 4">
    <name type="scientific">Kocuria coralli</name>
    <dbReference type="NCBI Taxonomy" id="1461025"/>
    <lineage>
        <taxon>Bacteria</taxon>
        <taxon>Bacillati</taxon>
        <taxon>Actinomycetota</taxon>
        <taxon>Actinomycetes</taxon>
        <taxon>Micrococcales</taxon>
        <taxon>Micrococcaceae</taxon>
        <taxon>Kocuria</taxon>
    </lineage>
</organism>
<protein>
    <recommendedName>
        <fullName evidence="5">Secreted protein</fullName>
    </recommendedName>
</protein>